<dbReference type="PROSITE" id="PS51085">
    <property type="entry name" value="2FE2S_FER_2"/>
    <property type="match status" value="1"/>
</dbReference>
<evidence type="ECO:0000259" key="9">
    <source>
        <dbReference type="PROSITE" id="PS51085"/>
    </source>
</evidence>
<keyword evidence="8" id="KW-0411">Iron-sulfur</keyword>
<keyword evidence="6 11" id="KW-0560">Oxidoreductase</keyword>
<comment type="caution">
    <text evidence="11">The sequence shown here is derived from an EMBL/GenBank/DDBJ whole genome shotgun (WGS) entry which is preliminary data.</text>
</comment>
<proteinExistence type="predicted"/>
<keyword evidence="12" id="KW-1185">Reference proteome</keyword>
<dbReference type="GO" id="GO:0046872">
    <property type="term" value="F:metal ion binding"/>
    <property type="evidence" value="ECO:0007669"/>
    <property type="project" value="UniProtKB-KW"/>
</dbReference>
<dbReference type="Pfam" id="PF00111">
    <property type="entry name" value="Fer2"/>
    <property type="match status" value="1"/>
</dbReference>
<dbReference type="InterPro" id="IPR001041">
    <property type="entry name" value="2Fe-2S_ferredoxin-type"/>
</dbReference>
<evidence type="ECO:0000256" key="2">
    <source>
        <dbReference type="ARBA" id="ARBA00022630"/>
    </source>
</evidence>
<protein>
    <submittedName>
        <fullName evidence="11">Vanillate O-demethylase ferredoxin subunit</fullName>
        <ecNumber evidence="11">1.14.13.82</ecNumber>
    </submittedName>
</protein>
<dbReference type="InterPro" id="IPR036010">
    <property type="entry name" value="2Fe-2S_ferredoxin-like_sf"/>
</dbReference>
<dbReference type="PRINTS" id="PR00409">
    <property type="entry name" value="PHDIOXRDTASE"/>
</dbReference>
<gene>
    <name evidence="11" type="ORF">HNR38_000092</name>
</gene>
<dbReference type="GO" id="GO:0008168">
    <property type="term" value="F:methyltransferase activity"/>
    <property type="evidence" value="ECO:0007669"/>
    <property type="project" value="UniProtKB-KW"/>
</dbReference>
<comment type="cofactor">
    <cofactor evidence="1">
        <name>FMN</name>
        <dbReference type="ChEBI" id="CHEBI:58210"/>
    </cofactor>
</comment>
<keyword evidence="7" id="KW-0408">Iron</keyword>
<keyword evidence="4" id="KW-0001">2Fe-2S</keyword>
<dbReference type="InterPro" id="IPR039261">
    <property type="entry name" value="FNR_nucleotide-bd"/>
</dbReference>
<sequence>MINVQVASKTRETADICLLELARPDGGTLPAFSAGAHIDVHLADGIIRQYSLCNQPGETHRYQIAVLREPDSRGGSRQIHDQLGVGDTLEISEARNLFPLEQEADHHLLIAGGIGITPILCMTERLSHLGKTFELHYCTRTPEETAFRQRILDSGFSDRARFHHSRCRDGRRMDTDTVLANPTPGTHLYVCGPTPFMEHVLASARKQGWPESNLHREYFAAEELHLEGDTAFEVQLASSGKVIEVPADKTALEVLLEHDVDLPFSCEEGVCGTCATRLLEGEPDHRDVFMTPEEHAANEEFAACCSRARSKRLVLDI</sequence>
<reference evidence="11 12" key="1">
    <citation type="submission" date="2020-08" db="EMBL/GenBank/DDBJ databases">
        <title>Genomic Encyclopedia of Type Strains, Phase IV (KMG-IV): sequencing the most valuable type-strain genomes for metagenomic binning, comparative biology and taxonomic classification.</title>
        <authorList>
            <person name="Goeker M."/>
        </authorList>
    </citation>
    <scope>NUCLEOTIDE SEQUENCE [LARGE SCALE GENOMIC DNA]</scope>
    <source>
        <strain evidence="11 12">DSM 22359</strain>
    </source>
</reference>
<keyword evidence="11" id="KW-0489">Methyltransferase</keyword>
<dbReference type="CDD" id="cd06185">
    <property type="entry name" value="PDR_like"/>
    <property type="match status" value="1"/>
</dbReference>
<dbReference type="InterPro" id="IPR006058">
    <property type="entry name" value="2Fe2S_fd_BS"/>
</dbReference>
<dbReference type="Gene3D" id="3.10.20.30">
    <property type="match status" value="1"/>
</dbReference>
<keyword evidence="3" id="KW-0288">FMN</keyword>
<keyword evidence="5" id="KW-0479">Metal-binding</keyword>
<evidence type="ECO:0000256" key="8">
    <source>
        <dbReference type="ARBA" id="ARBA00023014"/>
    </source>
</evidence>
<dbReference type="InterPro" id="IPR054582">
    <property type="entry name" value="DmmA-like_N"/>
</dbReference>
<evidence type="ECO:0000259" key="10">
    <source>
        <dbReference type="PROSITE" id="PS51384"/>
    </source>
</evidence>
<dbReference type="PANTHER" id="PTHR47354:SF1">
    <property type="entry name" value="CARNITINE MONOOXYGENASE REDUCTASE SUBUNIT"/>
    <property type="match status" value="1"/>
</dbReference>
<organism evidence="11 12">
    <name type="scientific">Marinobacter oulmenensis</name>
    <dbReference type="NCBI Taxonomy" id="643747"/>
    <lineage>
        <taxon>Bacteria</taxon>
        <taxon>Pseudomonadati</taxon>
        <taxon>Pseudomonadota</taxon>
        <taxon>Gammaproteobacteria</taxon>
        <taxon>Pseudomonadales</taxon>
        <taxon>Marinobacteraceae</taxon>
        <taxon>Marinobacter</taxon>
    </lineage>
</organism>
<dbReference type="Pfam" id="PF22290">
    <property type="entry name" value="DmmA-like_N"/>
    <property type="match status" value="1"/>
</dbReference>
<dbReference type="SUPFAM" id="SSF52343">
    <property type="entry name" value="Ferredoxin reductase-like, C-terminal NADP-linked domain"/>
    <property type="match status" value="1"/>
</dbReference>
<dbReference type="GO" id="GO:0032259">
    <property type="term" value="P:methylation"/>
    <property type="evidence" value="ECO:0007669"/>
    <property type="project" value="UniProtKB-KW"/>
</dbReference>
<dbReference type="RefSeq" id="WP_183698657.1">
    <property type="nucleotide sequence ID" value="NZ_JACHFE010000001.1"/>
</dbReference>
<dbReference type="PROSITE" id="PS51384">
    <property type="entry name" value="FAD_FR"/>
    <property type="match status" value="1"/>
</dbReference>
<dbReference type="GO" id="GO:0018489">
    <property type="term" value="F:vanillate monooxygenase activity"/>
    <property type="evidence" value="ECO:0007669"/>
    <property type="project" value="UniProtKB-EC"/>
</dbReference>
<keyword evidence="11" id="KW-0808">Transferase</keyword>
<evidence type="ECO:0000256" key="3">
    <source>
        <dbReference type="ARBA" id="ARBA00022643"/>
    </source>
</evidence>
<evidence type="ECO:0000313" key="11">
    <source>
        <dbReference type="EMBL" id="MBB5319624.1"/>
    </source>
</evidence>
<feature type="domain" description="2Fe-2S ferredoxin-type" evidence="9">
    <location>
        <begin position="232"/>
        <end position="317"/>
    </location>
</feature>
<dbReference type="PANTHER" id="PTHR47354">
    <property type="entry name" value="NADH OXIDOREDUCTASE HCR"/>
    <property type="match status" value="1"/>
</dbReference>
<evidence type="ECO:0000256" key="7">
    <source>
        <dbReference type="ARBA" id="ARBA00023004"/>
    </source>
</evidence>
<dbReference type="PROSITE" id="PS00197">
    <property type="entry name" value="2FE2S_FER_1"/>
    <property type="match status" value="1"/>
</dbReference>
<evidence type="ECO:0000256" key="4">
    <source>
        <dbReference type="ARBA" id="ARBA00022714"/>
    </source>
</evidence>
<dbReference type="CDD" id="cd00207">
    <property type="entry name" value="fer2"/>
    <property type="match status" value="1"/>
</dbReference>
<accession>A0A840U1R0</accession>
<name>A0A840U1R0_9GAMM</name>
<dbReference type="InterPro" id="IPR012675">
    <property type="entry name" value="Beta-grasp_dom_sf"/>
</dbReference>
<dbReference type="GO" id="GO:0051537">
    <property type="term" value="F:2 iron, 2 sulfur cluster binding"/>
    <property type="evidence" value="ECO:0007669"/>
    <property type="project" value="UniProtKB-KW"/>
</dbReference>
<dbReference type="InterPro" id="IPR017927">
    <property type="entry name" value="FAD-bd_FR_type"/>
</dbReference>
<dbReference type="EC" id="1.14.13.82" evidence="11"/>
<evidence type="ECO:0000256" key="5">
    <source>
        <dbReference type="ARBA" id="ARBA00022723"/>
    </source>
</evidence>
<dbReference type="InterPro" id="IPR017938">
    <property type="entry name" value="Riboflavin_synthase-like_b-brl"/>
</dbReference>
<dbReference type="Gene3D" id="2.40.30.10">
    <property type="entry name" value="Translation factors"/>
    <property type="match status" value="1"/>
</dbReference>
<evidence type="ECO:0000256" key="6">
    <source>
        <dbReference type="ARBA" id="ARBA00023002"/>
    </source>
</evidence>
<dbReference type="InterPro" id="IPR050415">
    <property type="entry name" value="MRET"/>
</dbReference>
<dbReference type="SUPFAM" id="SSF63380">
    <property type="entry name" value="Riboflavin synthase domain-like"/>
    <property type="match status" value="1"/>
</dbReference>
<dbReference type="AlphaFoldDB" id="A0A840U1R0"/>
<keyword evidence="2" id="KW-0285">Flavoprotein</keyword>
<evidence type="ECO:0000313" key="12">
    <source>
        <dbReference type="Proteomes" id="UP000591735"/>
    </source>
</evidence>
<dbReference type="EMBL" id="JACHFE010000001">
    <property type="protein sequence ID" value="MBB5319624.1"/>
    <property type="molecule type" value="Genomic_DNA"/>
</dbReference>
<dbReference type="Proteomes" id="UP000591735">
    <property type="component" value="Unassembled WGS sequence"/>
</dbReference>
<dbReference type="Gene3D" id="3.40.50.80">
    <property type="entry name" value="Nucleotide-binding domain of ferredoxin-NADP reductase (FNR) module"/>
    <property type="match status" value="1"/>
</dbReference>
<dbReference type="SUPFAM" id="SSF54292">
    <property type="entry name" value="2Fe-2S ferredoxin-like"/>
    <property type="match status" value="1"/>
</dbReference>
<evidence type="ECO:0000256" key="1">
    <source>
        <dbReference type="ARBA" id="ARBA00001917"/>
    </source>
</evidence>
<feature type="domain" description="FAD-binding FR-type" evidence="10">
    <location>
        <begin position="1"/>
        <end position="101"/>
    </location>
</feature>